<evidence type="ECO:0000256" key="6">
    <source>
        <dbReference type="ARBA" id="ARBA00023277"/>
    </source>
</evidence>
<keyword evidence="11" id="KW-1185">Reference proteome</keyword>
<comment type="similarity">
    <text evidence="2">Belongs to the glycosyl hydrolase 51 family.</text>
</comment>
<evidence type="ECO:0000256" key="5">
    <source>
        <dbReference type="ARBA" id="ARBA00022801"/>
    </source>
</evidence>
<keyword evidence="6" id="KW-0119">Carbohydrate metabolism</keyword>
<dbReference type="PANTHER" id="PTHR43576:SF2">
    <property type="entry name" value="INTRACELLULAR EXO-ALPHA-L-ARABINOFURANOSIDASE 2"/>
    <property type="match status" value="1"/>
</dbReference>
<protein>
    <recommendedName>
        <fullName evidence="4">non-reducing end alpha-L-arabinofuranosidase</fullName>
        <ecNumber evidence="4">3.2.1.55</ecNumber>
    </recommendedName>
</protein>
<dbReference type="SUPFAM" id="SSF51445">
    <property type="entry name" value="(Trans)glycosidases"/>
    <property type="match status" value="1"/>
</dbReference>
<proteinExistence type="inferred from homology"/>
<dbReference type="Gene3D" id="3.20.20.80">
    <property type="entry name" value="Glycosidases"/>
    <property type="match status" value="1"/>
</dbReference>
<evidence type="ECO:0000256" key="7">
    <source>
        <dbReference type="ARBA" id="ARBA00023295"/>
    </source>
</evidence>
<comment type="caution">
    <text evidence="10">The sequence shown here is derived from an EMBL/GenBank/DDBJ whole genome shotgun (WGS) entry which is preliminary data.</text>
</comment>
<dbReference type="EMBL" id="JAQQKX010000017">
    <property type="protein sequence ID" value="MDC7684905.1"/>
    <property type="molecule type" value="Genomic_DNA"/>
</dbReference>
<evidence type="ECO:0000256" key="4">
    <source>
        <dbReference type="ARBA" id="ARBA00012670"/>
    </source>
</evidence>
<dbReference type="PANTHER" id="PTHR43576">
    <property type="entry name" value="ALPHA-L-ARABINOFURANOSIDASE C-RELATED"/>
    <property type="match status" value="1"/>
</dbReference>
<keyword evidence="7" id="KW-0326">Glycosidase</keyword>
<evidence type="ECO:0000256" key="1">
    <source>
        <dbReference type="ARBA" id="ARBA00001462"/>
    </source>
</evidence>
<dbReference type="Proteomes" id="UP001214854">
    <property type="component" value="Unassembled WGS sequence"/>
</dbReference>
<evidence type="ECO:0000256" key="3">
    <source>
        <dbReference type="ARBA" id="ARBA00011165"/>
    </source>
</evidence>
<comment type="catalytic activity">
    <reaction evidence="1">
        <text>Hydrolysis of terminal non-reducing alpha-L-arabinofuranoside residues in alpha-L-arabinosides.</text>
        <dbReference type="EC" id="3.2.1.55"/>
    </reaction>
</comment>
<dbReference type="RefSeq" id="WP_272749384.1">
    <property type="nucleotide sequence ID" value="NZ_JAQQKX010000017.1"/>
</dbReference>
<gene>
    <name evidence="10" type="ORF">PQU92_16600</name>
</gene>
<evidence type="ECO:0000259" key="9">
    <source>
        <dbReference type="SMART" id="SM00813"/>
    </source>
</evidence>
<evidence type="ECO:0000256" key="2">
    <source>
        <dbReference type="ARBA" id="ARBA00007186"/>
    </source>
</evidence>
<feature type="domain" description="Alpha-L-arabinofuranosidase C-terminal" evidence="9">
    <location>
        <begin position="334"/>
        <end position="523"/>
    </location>
</feature>
<dbReference type="EC" id="3.2.1.55" evidence="4"/>
<dbReference type="InterPro" id="IPR010720">
    <property type="entry name" value="Alpha-L-AF_C"/>
</dbReference>
<accession>A0ABT5HYJ6</accession>
<organism evidence="10 11">
    <name type="scientific">Asticcacaulis aquaticus</name>
    <dbReference type="NCBI Taxonomy" id="2984212"/>
    <lineage>
        <taxon>Bacteria</taxon>
        <taxon>Pseudomonadati</taxon>
        <taxon>Pseudomonadota</taxon>
        <taxon>Alphaproteobacteria</taxon>
        <taxon>Caulobacterales</taxon>
        <taxon>Caulobacteraceae</taxon>
        <taxon>Asticcacaulis</taxon>
    </lineage>
</organism>
<reference evidence="10 11" key="1">
    <citation type="submission" date="2023-01" db="EMBL/GenBank/DDBJ databases">
        <title>Novel species of the genus Asticcacaulis isolated from rivers.</title>
        <authorList>
            <person name="Lu H."/>
        </authorList>
    </citation>
    <scope>NUCLEOTIDE SEQUENCE [LARGE SCALE GENOMIC DNA]</scope>
    <source>
        <strain evidence="10 11">BYS171W</strain>
    </source>
</reference>
<sequence>MTRHWIAATFAATLALAPVVAQAETVAATATVVSETGPKISRNLYGQFVEHLGRGVYEGIWVGTDSPIPNTRGIRNDVVAALKQIRVPVVRWPGGCFADDYHWRKGVGPERKGSINSSWSNAIEPNTFGTHEFMDFMEQIGAAPYVSVNMGSGTVEEAQDWMQYMTAPANTAPGAERAKNGHPEPWKVPYVGVGNESWGCGGHMYPEEYANRYRQYQGYIKTYSGPRAQKIATGADTDDYEWTETVMKQALKFRPKATSPILYNTTRPLMDGLSLHFYTLPSNKWDKKGVATGFGEDQWISTMQRALLMDEMIRRHGAIMDQYDPKKEVALVVDEWGTWFDKDEKGPGGLWQQNTLRDALVAAVTLNIFHDHADRVRMANIAQMVNVLQAMILTDKEKMLLTPTYHVFDMYKVHQEATALKLGFKSPVYQYGDVKVPMLSLTASKDAAGKVHVSVANLDPNRDAALTVDLGSLNVSKVSGRVLTAPKMDSFNSFDAPDTVSPKAYTGAKLKGSSLSLSVPAKSVITVELE</sequence>
<dbReference type="InterPro" id="IPR013780">
    <property type="entry name" value="Glyco_hydro_b"/>
</dbReference>
<feature type="signal peptide" evidence="8">
    <location>
        <begin position="1"/>
        <end position="23"/>
    </location>
</feature>
<evidence type="ECO:0000256" key="8">
    <source>
        <dbReference type="SAM" id="SignalP"/>
    </source>
</evidence>
<evidence type="ECO:0000313" key="11">
    <source>
        <dbReference type="Proteomes" id="UP001214854"/>
    </source>
</evidence>
<dbReference type="SUPFAM" id="SSF51011">
    <property type="entry name" value="Glycosyl hydrolase domain"/>
    <property type="match status" value="1"/>
</dbReference>
<evidence type="ECO:0000313" key="10">
    <source>
        <dbReference type="EMBL" id="MDC7684905.1"/>
    </source>
</evidence>
<comment type="subunit">
    <text evidence="3">Homohexamer; trimer of dimers.</text>
</comment>
<dbReference type="Pfam" id="PF06964">
    <property type="entry name" value="Alpha-L-AF_C"/>
    <property type="match status" value="1"/>
</dbReference>
<name>A0ABT5HYJ6_9CAUL</name>
<dbReference type="InterPro" id="IPR017853">
    <property type="entry name" value="GH"/>
</dbReference>
<dbReference type="InterPro" id="IPR055235">
    <property type="entry name" value="ASD1_cat"/>
</dbReference>
<dbReference type="Gene3D" id="2.60.40.1180">
    <property type="entry name" value="Golgi alpha-mannosidase II"/>
    <property type="match status" value="1"/>
</dbReference>
<dbReference type="SMART" id="SM00813">
    <property type="entry name" value="Alpha-L-AF_C"/>
    <property type="match status" value="1"/>
</dbReference>
<keyword evidence="8" id="KW-0732">Signal</keyword>
<feature type="chain" id="PRO_5046862385" description="non-reducing end alpha-L-arabinofuranosidase" evidence="8">
    <location>
        <begin position="24"/>
        <end position="530"/>
    </location>
</feature>
<dbReference type="Pfam" id="PF22848">
    <property type="entry name" value="ASD1_dom"/>
    <property type="match status" value="1"/>
</dbReference>
<keyword evidence="5" id="KW-0378">Hydrolase</keyword>